<feature type="transmembrane region" description="Helical" evidence="9">
    <location>
        <begin position="215"/>
        <end position="235"/>
    </location>
</feature>
<protein>
    <recommendedName>
        <fullName evidence="12">Solute carrier family 15 (Peptide/histidine transporter), member 3/4</fullName>
    </recommendedName>
</protein>
<dbReference type="InterPro" id="IPR000109">
    <property type="entry name" value="POT_fam"/>
</dbReference>
<dbReference type="FunFam" id="1.20.1250.20:FF:000147">
    <property type="entry name" value="Protein NRT1/ PTR family 5.10"/>
    <property type="match status" value="1"/>
</dbReference>
<dbReference type="EMBL" id="PNBA02000001">
    <property type="protein sequence ID" value="KAG6435269.1"/>
    <property type="molecule type" value="Genomic_DNA"/>
</dbReference>
<dbReference type="OrthoDB" id="8904098at2759"/>
<evidence type="ECO:0000313" key="10">
    <source>
        <dbReference type="EMBL" id="KAG6435269.1"/>
    </source>
</evidence>
<reference evidence="10" key="1">
    <citation type="submission" date="2018-01" db="EMBL/GenBank/DDBJ databases">
        <authorList>
            <person name="Mao J.F."/>
        </authorList>
    </citation>
    <scope>NUCLEOTIDE SEQUENCE</scope>
    <source>
        <strain evidence="10">Huo1</strain>
        <tissue evidence="10">Leaf</tissue>
    </source>
</reference>
<keyword evidence="5 9" id="KW-0812">Transmembrane</keyword>
<proteinExistence type="inferred from homology"/>
<feature type="transmembrane region" description="Helical" evidence="9">
    <location>
        <begin position="114"/>
        <end position="134"/>
    </location>
</feature>
<dbReference type="PANTHER" id="PTHR11654">
    <property type="entry name" value="OLIGOPEPTIDE TRANSPORTER-RELATED"/>
    <property type="match status" value="1"/>
</dbReference>
<dbReference type="GO" id="GO:0009705">
    <property type="term" value="C:plant-type vacuole membrane"/>
    <property type="evidence" value="ECO:0007669"/>
    <property type="project" value="UniProtKB-ARBA"/>
</dbReference>
<reference evidence="10" key="2">
    <citation type="submission" date="2020-08" db="EMBL/GenBank/DDBJ databases">
        <title>Plant Genome Project.</title>
        <authorList>
            <person name="Zhang R.-G."/>
        </authorList>
    </citation>
    <scope>NUCLEOTIDE SEQUENCE</scope>
    <source>
        <strain evidence="10">Huo1</strain>
        <tissue evidence="10">Leaf</tissue>
    </source>
</reference>
<dbReference type="Pfam" id="PF00854">
    <property type="entry name" value="PTR2"/>
    <property type="match status" value="1"/>
</dbReference>
<dbReference type="GO" id="GO:0042937">
    <property type="term" value="F:tripeptide transmembrane transporter activity"/>
    <property type="evidence" value="ECO:0007669"/>
    <property type="project" value="InterPro"/>
</dbReference>
<keyword evidence="4" id="KW-0597">Phosphoprotein</keyword>
<keyword evidence="11" id="KW-1185">Reference proteome</keyword>
<dbReference type="InterPro" id="IPR044739">
    <property type="entry name" value="NRT1/PTR"/>
</dbReference>
<evidence type="ECO:0008006" key="12">
    <source>
        <dbReference type="Google" id="ProtNLM"/>
    </source>
</evidence>
<feature type="transmembrane region" description="Helical" evidence="9">
    <location>
        <begin position="140"/>
        <end position="157"/>
    </location>
</feature>
<evidence type="ECO:0000256" key="8">
    <source>
        <dbReference type="ARBA" id="ARBA00044504"/>
    </source>
</evidence>
<organism evidence="10">
    <name type="scientific">Salvia splendens</name>
    <name type="common">Scarlet sage</name>
    <dbReference type="NCBI Taxonomy" id="180675"/>
    <lineage>
        <taxon>Eukaryota</taxon>
        <taxon>Viridiplantae</taxon>
        <taxon>Streptophyta</taxon>
        <taxon>Embryophyta</taxon>
        <taxon>Tracheophyta</taxon>
        <taxon>Spermatophyta</taxon>
        <taxon>Magnoliopsida</taxon>
        <taxon>eudicotyledons</taxon>
        <taxon>Gunneridae</taxon>
        <taxon>Pentapetalae</taxon>
        <taxon>asterids</taxon>
        <taxon>lamiids</taxon>
        <taxon>Lamiales</taxon>
        <taxon>Lamiaceae</taxon>
        <taxon>Nepetoideae</taxon>
        <taxon>Mentheae</taxon>
        <taxon>Salviinae</taxon>
        <taxon>Salvia</taxon>
        <taxon>Salvia subgen. Calosphace</taxon>
        <taxon>core Calosphace</taxon>
    </lineage>
</organism>
<evidence type="ECO:0000256" key="4">
    <source>
        <dbReference type="ARBA" id="ARBA00022553"/>
    </source>
</evidence>
<dbReference type="CDD" id="cd17417">
    <property type="entry name" value="MFS_NPF5"/>
    <property type="match status" value="1"/>
</dbReference>
<feature type="transmembrane region" description="Helical" evidence="9">
    <location>
        <begin position="527"/>
        <end position="551"/>
    </location>
</feature>
<keyword evidence="3" id="KW-0813">Transport</keyword>
<feature type="transmembrane region" description="Helical" evidence="9">
    <location>
        <begin position="482"/>
        <end position="507"/>
    </location>
</feature>
<gene>
    <name evidence="10" type="ORF">SASPL_100139</name>
</gene>
<evidence type="ECO:0000313" key="11">
    <source>
        <dbReference type="Proteomes" id="UP000298416"/>
    </source>
</evidence>
<comment type="similarity">
    <text evidence="2">Belongs to the major facilitator superfamily. Proton-dependent oligopeptide transporter (POT/PTR) (TC 2.A.17) family.</text>
</comment>
<sequence length="556" mass="60637">MGRNAITGNGGSEAEAALINDAVSGAEDFRGRPASRSRTGSWKSASFIIGIEVAERFAYYGISSNLISYLTGQLGQSTAAAAENVNAWNGTALLLPILGAFVADSFFGRFRTIVIASVLYVVSIGLLSMSAAFHSSNSPSLLEVVFFFFSLYLVAVAQGGHKPCVQAFGADQFDDEDEHELRAKSSFFNWWYFFMNIGVLAALSVLSYVQENLSWELGFGIPCFSMCFALAVFLLGSMTYRFRLSGDERNPFLKIGRVFVQAARNRKASLSGVEEEARGVLPREGAKFKFLYKATLGPPDKDGNVSTAADVEAAIGILGLVPIWCTCLGYAVVSSQATTMFTKQGATLDRHLTPAFEIPAASLLSLISVSILAFVPIYERIIVPTTRSLTKKPAGISMLQRIGIGIFLSLMTSVVAAVIEGRRLAIAAEHGLLDKPEETVPMNVWWLAPQYILLGVADVFAMIGLQEFFYDQVLHEFKSSGLALYLSIFGIGNFLSSFLISLIEFLTDRAGSRSWFSNNLNRAHLDYFYWLLGGINAATLAAFVCSAKCYAYKRRD</sequence>
<dbReference type="GO" id="GO:0071916">
    <property type="term" value="F:dipeptide transmembrane transporter activity"/>
    <property type="evidence" value="ECO:0007669"/>
    <property type="project" value="InterPro"/>
</dbReference>
<feature type="transmembrane region" description="Helical" evidence="9">
    <location>
        <begin position="399"/>
        <end position="419"/>
    </location>
</feature>
<accession>A0A8X9ACY7</accession>
<evidence type="ECO:0000256" key="6">
    <source>
        <dbReference type="ARBA" id="ARBA00022989"/>
    </source>
</evidence>
<keyword evidence="6 9" id="KW-1133">Transmembrane helix</keyword>
<dbReference type="Gene3D" id="1.20.1250.20">
    <property type="entry name" value="MFS general substrate transporter like domains"/>
    <property type="match status" value="1"/>
</dbReference>
<evidence type="ECO:0000256" key="2">
    <source>
        <dbReference type="ARBA" id="ARBA00005982"/>
    </source>
</evidence>
<evidence type="ECO:0000256" key="7">
    <source>
        <dbReference type="ARBA" id="ARBA00023136"/>
    </source>
</evidence>
<comment type="caution">
    <text evidence="10">The sequence shown here is derived from an EMBL/GenBank/DDBJ whole genome shotgun (WGS) entry which is preliminary data.</text>
</comment>
<dbReference type="InterPro" id="IPR036259">
    <property type="entry name" value="MFS_trans_sf"/>
</dbReference>
<name>A0A8X9ACY7_SALSN</name>
<evidence type="ECO:0000256" key="5">
    <source>
        <dbReference type="ARBA" id="ARBA00022692"/>
    </source>
</evidence>
<keyword evidence="7 9" id="KW-0472">Membrane</keyword>
<comment type="subcellular location">
    <subcellularLocation>
        <location evidence="1">Membrane</location>
        <topology evidence="1">Multi-pass membrane protein</topology>
    </subcellularLocation>
</comment>
<dbReference type="AlphaFoldDB" id="A0A8X9ACY7"/>
<dbReference type="SUPFAM" id="SSF103473">
    <property type="entry name" value="MFS general substrate transporter"/>
    <property type="match status" value="1"/>
</dbReference>
<evidence type="ECO:0000256" key="9">
    <source>
        <dbReference type="SAM" id="Phobius"/>
    </source>
</evidence>
<evidence type="ECO:0000256" key="1">
    <source>
        <dbReference type="ARBA" id="ARBA00004141"/>
    </source>
</evidence>
<feature type="transmembrane region" description="Helical" evidence="9">
    <location>
        <begin position="358"/>
        <end position="378"/>
    </location>
</feature>
<comment type="similarity">
    <text evidence="8">Belongs to the major facilitator superfamily. Phosphate:H(+) symporter (TC 2.A.1.9) family.</text>
</comment>
<evidence type="ECO:0000256" key="3">
    <source>
        <dbReference type="ARBA" id="ARBA00022448"/>
    </source>
</evidence>
<feature type="transmembrane region" description="Helical" evidence="9">
    <location>
        <begin position="190"/>
        <end position="209"/>
    </location>
</feature>
<dbReference type="GO" id="GO:0080054">
    <property type="term" value="F:low-affinity nitrate transmembrane transporter activity"/>
    <property type="evidence" value="ECO:0007669"/>
    <property type="project" value="UniProtKB-ARBA"/>
</dbReference>
<dbReference type="Proteomes" id="UP000298416">
    <property type="component" value="Unassembled WGS sequence"/>
</dbReference>
<feature type="transmembrane region" description="Helical" evidence="9">
    <location>
        <begin position="451"/>
        <end position="470"/>
    </location>
</feature>
<feature type="transmembrane region" description="Helical" evidence="9">
    <location>
        <begin position="313"/>
        <end position="333"/>
    </location>
</feature>